<dbReference type="Pfam" id="PF12833">
    <property type="entry name" value="HTH_18"/>
    <property type="match status" value="1"/>
</dbReference>
<keyword evidence="3" id="KW-0805">Transcription regulation</keyword>
<keyword evidence="6" id="KW-0326">Glycosidase</keyword>
<keyword evidence="2" id="KW-0378">Hydrolase</keyword>
<keyword evidence="5" id="KW-0804">Transcription</keyword>
<accession>A0ABZ2SSQ8</accession>
<feature type="domain" description="HTH araC/xylS-type" evidence="7">
    <location>
        <begin position="166"/>
        <end position="264"/>
    </location>
</feature>
<evidence type="ECO:0000256" key="6">
    <source>
        <dbReference type="ARBA" id="ARBA00023295"/>
    </source>
</evidence>
<dbReference type="InterPro" id="IPR009057">
    <property type="entry name" value="Homeodomain-like_sf"/>
</dbReference>
<dbReference type="PANTHER" id="PTHR43280:SF2">
    <property type="entry name" value="HTH-TYPE TRANSCRIPTIONAL REGULATOR EXSA"/>
    <property type="match status" value="1"/>
</dbReference>
<evidence type="ECO:0000313" key="8">
    <source>
        <dbReference type="EMBL" id="WYJ78221.1"/>
    </source>
</evidence>
<evidence type="ECO:0000256" key="4">
    <source>
        <dbReference type="ARBA" id="ARBA00023125"/>
    </source>
</evidence>
<dbReference type="SUPFAM" id="SSF46689">
    <property type="entry name" value="Homeodomain-like"/>
    <property type="match status" value="1"/>
</dbReference>
<dbReference type="SUPFAM" id="SSF51011">
    <property type="entry name" value="Glycosyl hydrolase domain"/>
    <property type="match status" value="1"/>
</dbReference>
<reference evidence="8 9" key="1">
    <citation type="submission" date="2021-03" db="EMBL/GenBank/DDBJ databases">
        <authorList>
            <person name="Gilmore M.S."/>
            <person name="Schwartzman J."/>
            <person name="Van Tyne D."/>
            <person name="Martin M."/>
            <person name="Earl A.M."/>
            <person name="Manson A.L."/>
            <person name="Straub T."/>
            <person name="Salamzade R."/>
            <person name="Saavedra J."/>
            <person name="Lebreton F."/>
            <person name="Prichula J."/>
            <person name="Schaufler K."/>
            <person name="Gaca A."/>
            <person name="Sgardioli B."/>
            <person name="Wagenaar J."/>
            <person name="Strong T."/>
        </authorList>
    </citation>
    <scope>NUCLEOTIDE SEQUENCE [LARGE SCALE GENOMIC DNA]</scope>
    <source>
        <strain evidence="8 9">DIV2402</strain>
    </source>
</reference>
<dbReference type="PANTHER" id="PTHR43280">
    <property type="entry name" value="ARAC-FAMILY TRANSCRIPTIONAL REGULATOR"/>
    <property type="match status" value="1"/>
</dbReference>
<keyword evidence="9" id="KW-1185">Reference proteome</keyword>
<sequence>MSTATFPFTVKLVKGHYWVVKKEDTIKLLLGLHGEIVVRKNGLDYTMRAEDLLIINAFESCEISFKEESLVVVLEIHRKEIERQLGIQWVPVFICNTMASEHPVYQDRQFAKIRAQLMALVSTYFNPTENQEFIICEKFFTLLAYLRSQFQQGDQPLKEIINEDIQVIVETVKREYTQPLSLEQLAKESYLSYNYLSKKFKDETGVVFREYVKAIRLEHAAEELRYSTTSVLKVALNNGFSSSKSFHKSFKERYGMTPKQFRMQKHAVEQPKAKEQWSVLDRETTIDVLAKYLIENDSDEFEIKKERQHTFSLAEPTNPFVSPKRILNMGKATNWLRAECQNDLAEALNELMFDFIRVDGFCYEQRGTEYLTVFSDYQQNNLLFEYIMKQGKTPIIVFELPTLEDEVAAWYQQQCLFIRQLVKKFGTKELSKWYFEWTITSNSDQNYWFKRFYQELNAQLSQAKIGLCVGDLYFPERYQSTANFFSHLVSEAFSITFFSYHANPTAVVGNEEQLSIQDYQKHNLQLLQQLLSTYHLTGEIYLTDWDTLVGEGEIFAGTFFRAALFMKEWFGLANKVDGISVWLNSESYYPKKQGNSLSLYLVYSLKRPVYLALQLLDKLQGEIIYQNEQVFVCKKGDELRVLLTNPSYINPTMSINANYLQYQAIELVLTMQAIKPMTYLVKSYSLDKDHGGIYNDWLRLGGLSEMDEEMVAYLKKKIMLRFEAEIKEMTEESAIKEALSFNACRLLCFKSFTFD</sequence>
<dbReference type="SUPFAM" id="SSF51445">
    <property type="entry name" value="(Trans)glycosidases"/>
    <property type="match status" value="1"/>
</dbReference>
<comment type="similarity">
    <text evidence="1">Belongs to the glycosyl hydrolase 39 family.</text>
</comment>
<organism evidence="8 9">
    <name type="scientific">Candidatus Enterococcus lowellii</name>
    <dbReference type="NCBI Taxonomy" id="2230877"/>
    <lineage>
        <taxon>Bacteria</taxon>
        <taxon>Bacillati</taxon>
        <taxon>Bacillota</taxon>
        <taxon>Bacilli</taxon>
        <taxon>Lactobacillales</taxon>
        <taxon>Enterococcaceae</taxon>
        <taxon>Enterococcus</taxon>
    </lineage>
</organism>
<dbReference type="PROSITE" id="PS01124">
    <property type="entry name" value="HTH_ARAC_FAMILY_2"/>
    <property type="match status" value="1"/>
</dbReference>
<reference evidence="8 9" key="2">
    <citation type="submission" date="2024-03" db="EMBL/GenBank/DDBJ databases">
        <title>The Genome Sequence of Enterococcus sp. DIV2402.</title>
        <authorList>
            <consortium name="The Broad Institute Genomics Platform"/>
            <consortium name="The Broad Institute Microbial Omics Core"/>
            <consortium name="The Broad Institute Genomic Center for Infectious Diseases"/>
            <person name="Earl A."/>
            <person name="Manson A."/>
            <person name="Gilmore M."/>
            <person name="Schwartman J."/>
            <person name="Shea T."/>
            <person name="Abouelleil A."/>
            <person name="Cao P."/>
            <person name="Chapman S."/>
            <person name="Cusick C."/>
            <person name="Young S."/>
            <person name="Neafsey D."/>
            <person name="Nusbaum C."/>
            <person name="Birren B."/>
        </authorList>
    </citation>
    <scope>NUCLEOTIDE SEQUENCE [LARGE SCALE GENOMIC DNA]</scope>
    <source>
        <strain evidence="8 9">DIV2402</strain>
    </source>
</reference>
<dbReference type="Gene3D" id="3.20.20.80">
    <property type="entry name" value="Glycosidases"/>
    <property type="match status" value="1"/>
</dbReference>
<proteinExistence type="inferred from homology"/>
<dbReference type="Proteomes" id="UP000664701">
    <property type="component" value="Chromosome"/>
</dbReference>
<dbReference type="InterPro" id="IPR049166">
    <property type="entry name" value="GH39_cat"/>
</dbReference>
<dbReference type="InterPro" id="IPR018062">
    <property type="entry name" value="HTH_AraC-typ_CS"/>
</dbReference>
<name>A0ABZ2SSQ8_9ENTE</name>
<dbReference type="Pfam" id="PF01229">
    <property type="entry name" value="Glyco_hydro_39"/>
    <property type="match status" value="1"/>
</dbReference>
<dbReference type="EMBL" id="CP147251">
    <property type="protein sequence ID" value="WYJ78221.1"/>
    <property type="molecule type" value="Genomic_DNA"/>
</dbReference>
<dbReference type="InterPro" id="IPR020449">
    <property type="entry name" value="Tscrpt_reg_AraC-type_HTH"/>
</dbReference>
<dbReference type="Gene3D" id="2.60.40.1500">
    <property type="entry name" value="Glycosyl hydrolase domain, family 39"/>
    <property type="match status" value="1"/>
</dbReference>
<evidence type="ECO:0000313" key="9">
    <source>
        <dbReference type="Proteomes" id="UP000664701"/>
    </source>
</evidence>
<evidence type="ECO:0000256" key="5">
    <source>
        <dbReference type="ARBA" id="ARBA00023163"/>
    </source>
</evidence>
<dbReference type="InterPro" id="IPR017853">
    <property type="entry name" value="GH"/>
</dbReference>
<dbReference type="RefSeq" id="WP_207941620.1">
    <property type="nucleotide sequence ID" value="NZ_CP147251.1"/>
</dbReference>
<keyword evidence="4" id="KW-0238">DNA-binding</keyword>
<protein>
    <recommendedName>
        <fullName evidence="7">HTH araC/xylS-type domain-containing protein</fullName>
    </recommendedName>
</protein>
<evidence type="ECO:0000259" key="7">
    <source>
        <dbReference type="PROSITE" id="PS01124"/>
    </source>
</evidence>
<dbReference type="SMART" id="SM00342">
    <property type="entry name" value="HTH_ARAC"/>
    <property type="match status" value="1"/>
</dbReference>
<evidence type="ECO:0000256" key="1">
    <source>
        <dbReference type="ARBA" id="ARBA00008875"/>
    </source>
</evidence>
<dbReference type="Gene3D" id="1.10.10.60">
    <property type="entry name" value="Homeodomain-like"/>
    <property type="match status" value="2"/>
</dbReference>
<evidence type="ECO:0000256" key="2">
    <source>
        <dbReference type="ARBA" id="ARBA00022801"/>
    </source>
</evidence>
<dbReference type="PRINTS" id="PR00032">
    <property type="entry name" value="HTHARAC"/>
</dbReference>
<dbReference type="InterPro" id="IPR018060">
    <property type="entry name" value="HTH_AraC"/>
</dbReference>
<gene>
    <name evidence="8" type="ORF">DOK78_002878</name>
</gene>
<dbReference type="PROSITE" id="PS00041">
    <property type="entry name" value="HTH_ARAC_FAMILY_1"/>
    <property type="match status" value="1"/>
</dbReference>
<evidence type="ECO:0000256" key="3">
    <source>
        <dbReference type="ARBA" id="ARBA00023015"/>
    </source>
</evidence>